<dbReference type="Gene3D" id="3.40.50.2000">
    <property type="entry name" value="Glycogen Phosphorylase B"/>
    <property type="match status" value="1"/>
</dbReference>
<dbReference type="OrthoDB" id="1931215at2759"/>
<proteinExistence type="predicted"/>
<evidence type="ECO:0000256" key="1">
    <source>
        <dbReference type="SAM" id="MobiDB-lite"/>
    </source>
</evidence>
<sequence length="90" mass="9570">MPSPGMGDLIPLTELARRLAVEHGFSVTFIVTADCSSSSFYRAFVDSLPPGVVSVALPRPSTSLRTWKWTSPSPSPYSSRSLPCAVSSPA</sequence>
<dbReference type="Proteomes" id="UP001055439">
    <property type="component" value="Chromosome 2"/>
</dbReference>
<protein>
    <submittedName>
        <fullName evidence="2">Uncharacterized protein</fullName>
    </submittedName>
</protein>
<accession>A0A9E7EY84</accession>
<evidence type="ECO:0000313" key="3">
    <source>
        <dbReference type="Proteomes" id="UP001055439"/>
    </source>
</evidence>
<name>A0A9E7EY84_9LILI</name>
<reference evidence="2" key="1">
    <citation type="submission" date="2022-05" db="EMBL/GenBank/DDBJ databases">
        <title>The Musa troglodytarum L. genome provides insights into the mechanism of non-climacteric behaviour and enrichment of carotenoids.</title>
        <authorList>
            <person name="Wang J."/>
        </authorList>
    </citation>
    <scope>NUCLEOTIDE SEQUENCE</scope>
    <source>
        <tissue evidence="2">Leaf</tissue>
    </source>
</reference>
<feature type="region of interest" description="Disordered" evidence="1">
    <location>
        <begin position="70"/>
        <end position="90"/>
    </location>
</feature>
<gene>
    <name evidence="2" type="ORF">MUK42_37453</name>
</gene>
<dbReference type="SUPFAM" id="SSF53756">
    <property type="entry name" value="UDP-Glycosyltransferase/glycogen phosphorylase"/>
    <property type="match status" value="1"/>
</dbReference>
<dbReference type="EMBL" id="CP097504">
    <property type="protein sequence ID" value="URD85256.1"/>
    <property type="molecule type" value="Genomic_DNA"/>
</dbReference>
<keyword evidence="3" id="KW-1185">Reference proteome</keyword>
<organism evidence="2 3">
    <name type="scientific">Musa troglodytarum</name>
    <name type="common">fe'i banana</name>
    <dbReference type="NCBI Taxonomy" id="320322"/>
    <lineage>
        <taxon>Eukaryota</taxon>
        <taxon>Viridiplantae</taxon>
        <taxon>Streptophyta</taxon>
        <taxon>Embryophyta</taxon>
        <taxon>Tracheophyta</taxon>
        <taxon>Spermatophyta</taxon>
        <taxon>Magnoliopsida</taxon>
        <taxon>Liliopsida</taxon>
        <taxon>Zingiberales</taxon>
        <taxon>Musaceae</taxon>
        <taxon>Musa</taxon>
    </lineage>
</organism>
<dbReference type="AlphaFoldDB" id="A0A9E7EY84"/>
<evidence type="ECO:0000313" key="2">
    <source>
        <dbReference type="EMBL" id="URD85256.1"/>
    </source>
</evidence>